<name>A0ABQ4M771_9BACL</name>
<dbReference type="RefSeq" id="WP_213653907.1">
    <property type="nucleotide sequence ID" value="NZ_BOSL01000002.1"/>
</dbReference>
<gene>
    <name evidence="1" type="ORF">J42TS3_08730</name>
</gene>
<comment type="caution">
    <text evidence="1">The sequence shown here is derived from an EMBL/GenBank/DDBJ whole genome shotgun (WGS) entry which is preliminary data.</text>
</comment>
<evidence type="ECO:0000313" key="2">
    <source>
        <dbReference type="Proteomes" id="UP000679992"/>
    </source>
</evidence>
<keyword evidence="2" id="KW-1185">Reference proteome</keyword>
<accession>A0ABQ4M771</accession>
<protein>
    <submittedName>
        <fullName evidence="1">Uncharacterized protein</fullName>
    </submittedName>
</protein>
<evidence type="ECO:0000313" key="1">
    <source>
        <dbReference type="EMBL" id="GIP51838.1"/>
    </source>
</evidence>
<organism evidence="1 2">
    <name type="scientific">Paenibacillus vini</name>
    <dbReference type="NCBI Taxonomy" id="1476024"/>
    <lineage>
        <taxon>Bacteria</taxon>
        <taxon>Bacillati</taxon>
        <taxon>Bacillota</taxon>
        <taxon>Bacilli</taxon>
        <taxon>Bacillales</taxon>
        <taxon>Paenibacillaceae</taxon>
        <taxon>Paenibacillus</taxon>
    </lineage>
</organism>
<dbReference type="Proteomes" id="UP000679992">
    <property type="component" value="Unassembled WGS sequence"/>
</dbReference>
<dbReference type="EMBL" id="BOSL01000002">
    <property type="protein sequence ID" value="GIP51838.1"/>
    <property type="molecule type" value="Genomic_DNA"/>
</dbReference>
<proteinExistence type="predicted"/>
<sequence>MSDNWYEIVSVDQVISQGDILIGCPIIIPEYPTNYPDLLKGNVAEAKAKVYFDDVVILTQACLLAGPAGPKVEMVTVAPIADVEGDGWGFVSDVSKGLRPAYHLLNKSSDPSFDMNYQIVDFANIYSIPYNLLDSYRLNSGPRLRLKSPYVEELSQRFGMFYSKVGLPNNTIDMEELKHISKK</sequence>
<reference evidence="1 2" key="1">
    <citation type="submission" date="2021-03" db="EMBL/GenBank/DDBJ databases">
        <title>Antimicrobial resistance genes in bacteria isolated from Japanese honey, and their potential for conferring macrolide and lincosamide resistance in the American foulbrood pathogen Paenibacillus larvae.</title>
        <authorList>
            <person name="Okamoto M."/>
            <person name="Kumagai M."/>
            <person name="Kanamori H."/>
            <person name="Takamatsu D."/>
        </authorList>
    </citation>
    <scope>NUCLEOTIDE SEQUENCE [LARGE SCALE GENOMIC DNA]</scope>
    <source>
        <strain evidence="1 2">J42TS3</strain>
    </source>
</reference>